<feature type="binding site" evidence="11">
    <location>
        <position position="95"/>
    </location>
    <ligand>
        <name>[2Fe-2S] cluster</name>
        <dbReference type="ChEBI" id="CHEBI:190135"/>
    </ligand>
</feature>
<evidence type="ECO:0000256" key="2">
    <source>
        <dbReference type="ARBA" id="ARBA00019898"/>
    </source>
</evidence>
<comment type="similarity">
    <text evidence="1">Belongs to the complex I 24 kDa subunit family.</text>
</comment>
<keyword evidence="3 11" id="KW-0001">2Fe-2S</keyword>
<accession>A0A5E4PFK2</accession>
<dbReference type="SUPFAM" id="SSF52833">
    <property type="entry name" value="Thioredoxin-like"/>
    <property type="match status" value="1"/>
</dbReference>
<dbReference type="NCBIfam" id="TIGR01958">
    <property type="entry name" value="nuoE_fam"/>
    <property type="match status" value="1"/>
</dbReference>
<dbReference type="GO" id="GO:0003954">
    <property type="term" value="F:NADH dehydrogenase activity"/>
    <property type="evidence" value="ECO:0007669"/>
    <property type="project" value="TreeGrafter"/>
</dbReference>
<evidence type="ECO:0000256" key="8">
    <source>
        <dbReference type="ARBA" id="ARBA00032788"/>
    </source>
</evidence>
<comment type="catalytic activity">
    <reaction evidence="10">
        <text>a quinone + NADH + 5 H(+)(in) = a quinol + NAD(+) + 4 H(+)(out)</text>
        <dbReference type="Rhea" id="RHEA:57888"/>
        <dbReference type="ChEBI" id="CHEBI:15378"/>
        <dbReference type="ChEBI" id="CHEBI:24646"/>
        <dbReference type="ChEBI" id="CHEBI:57540"/>
        <dbReference type="ChEBI" id="CHEBI:57945"/>
        <dbReference type="ChEBI" id="CHEBI:132124"/>
    </reaction>
</comment>
<keyword evidence="4 11" id="KW-0479">Metal-binding</keyword>
<dbReference type="Gene3D" id="1.10.10.1590">
    <property type="entry name" value="NADH-quinone oxidoreductase subunit E"/>
    <property type="match status" value="1"/>
</dbReference>
<dbReference type="PIRSF" id="PIRSF000216">
    <property type="entry name" value="NADH_DH_24kDa"/>
    <property type="match status" value="1"/>
</dbReference>
<dbReference type="Gene3D" id="3.40.30.10">
    <property type="entry name" value="Glutaredoxin"/>
    <property type="match status" value="1"/>
</dbReference>
<dbReference type="CDD" id="cd03064">
    <property type="entry name" value="TRX_Fd_NuoE"/>
    <property type="match status" value="1"/>
</dbReference>
<keyword evidence="13" id="KW-1185">Reference proteome</keyword>
<feature type="binding site" evidence="11">
    <location>
        <position position="100"/>
    </location>
    <ligand>
        <name>[2Fe-2S] cluster</name>
        <dbReference type="ChEBI" id="CHEBI:190135"/>
    </ligand>
</feature>
<feature type="binding site" evidence="11">
    <location>
        <position position="136"/>
    </location>
    <ligand>
        <name>[2Fe-2S] cluster</name>
        <dbReference type="ChEBI" id="CHEBI:190135"/>
    </ligand>
</feature>
<evidence type="ECO:0000256" key="9">
    <source>
        <dbReference type="ARBA" id="ARBA00034078"/>
    </source>
</evidence>
<keyword evidence="6 11" id="KW-0411">Iron-sulfur</keyword>
<reference evidence="12 13" key="1">
    <citation type="submission" date="2019-08" db="EMBL/GenBank/DDBJ databases">
        <authorList>
            <person name="Guy L."/>
        </authorList>
    </citation>
    <scope>NUCLEOTIDE SEQUENCE [LARGE SCALE GENOMIC DNA]</scope>
    <source>
        <strain evidence="12 13">SGT-108</strain>
    </source>
</reference>
<dbReference type="EMBL" id="LR699119">
    <property type="protein sequence ID" value="VVC75213.1"/>
    <property type="molecule type" value="Genomic_DNA"/>
</dbReference>
<dbReference type="KEGG" id="asip:AQUSIP_05010"/>
<evidence type="ECO:0000256" key="6">
    <source>
        <dbReference type="ARBA" id="ARBA00023014"/>
    </source>
</evidence>
<dbReference type="PANTHER" id="PTHR10371">
    <property type="entry name" value="NADH DEHYDROGENASE UBIQUINONE FLAVOPROTEIN 2, MITOCHONDRIAL"/>
    <property type="match status" value="1"/>
</dbReference>
<comment type="cofactor">
    <cofactor evidence="9">
        <name>[2Fe-2S] cluster</name>
        <dbReference type="ChEBI" id="CHEBI:190135"/>
    </cofactor>
</comment>
<proteinExistence type="inferred from homology"/>
<name>A0A5E4PFK2_9COXI</name>
<evidence type="ECO:0000313" key="12">
    <source>
        <dbReference type="EMBL" id="VVC75213.1"/>
    </source>
</evidence>
<dbReference type="AlphaFoldDB" id="A0A5E4PFK2"/>
<dbReference type="GO" id="GO:0046872">
    <property type="term" value="F:metal ion binding"/>
    <property type="evidence" value="ECO:0007669"/>
    <property type="project" value="UniProtKB-KW"/>
</dbReference>
<comment type="cofactor">
    <cofactor evidence="11">
        <name>[2Fe-2S] cluster</name>
        <dbReference type="ChEBI" id="CHEBI:190135"/>
    </cofactor>
    <text evidence="11">Binds 1 [2Fe-2S] cluster.</text>
</comment>
<protein>
    <recommendedName>
        <fullName evidence="2">NADH-quinone oxidoreductase subunit E</fullName>
    </recommendedName>
    <alternativeName>
        <fullName evidence="7">NADH dehydrogenase I subunit E</fullName>
    </alternativeName>
    <alternativeName>
        <fullName evidence="8">NDH-1 subunit E</fullName>
    </alternativeName>
</protein>
<evidence type="ECO:0000256" key="1">
    <source>
        <dbReference type="ARBA" id="ARBA00010643"/>
    </source>
</evidence>
<evidence type="ECO:0000256" key="10">
    <source>
        <dbReference type="ARBA" id="ARBA00047712"/>
    </source>
</evidence>
<dbReference type="PANTHER" id="PTHR10371:SF3">
    <property type="entry name" value="NADH DEHYDROGENASE [UBIQUINONE] FLAVOPROTEIN 2, MITOCHONDRIAL"/>
    <property type="match status" value="1"/>
</dbReference>
<dbReference type="Pfam" id="PF01257">
    <property type="entry name" value="2Fe-2S_thioredx"/>
    <property type="match status" value="1"/>
</dbReference>
<dbReference type="GO" id="GO:0051537">
    <property type="term" value="F:2 iron, 2 sulfur cluster binding"/>
    <property type="evidence" value="ECO:0007669"/>
    <property type="project" value="UniProtKB-KW"/>
</dbReference>
<dbReference type="InterPro" id="IPR041921">
    <property type="entry name" value="NuoE_N"/>
</dbReference>
<dbReference type="InterPro" id="IPR042128">
    <property type="entry name" value="NuoE_dom"/>
</dbReference>
<dbReference type="InterPro" id="IPR002023">
    <property type="entry name" value="NuoE-like"/>
</dbReference>
<gene>
    <name evidence="12" type="primary">nqo2</name>
    <name evidence="12" type="ORF">AQUSIP_05010</name>
</gene>
<dbReference type="InterPro" id="IPR036249">
    <property type="entry name" value="Thioredoxin-like_sf"/>
</dbReference>
<feature type="binding site" evidence="11">
    <location>
        <position position="140"/>
    </location>
    <ligand>
        <name>[2Fe-2S] cluster</name>
        <dbReference type="ChEBI" id="CHEBI:190135"/>
    </ligand>
</feature>
<evidence type="ECO:0000256" key="5">
    <source>
        <dbReference type="ARBA" id="ARBA00023004"/>
    </source>
</evidence>
<dbReference type="OrthoDB" id="9807941at2"/>
<evidence type="ECO:0000256" key="7">
    <source>
        <dbReference type="ARBA" id="ARBA00031580"/>
    </source>
</evidence>
<evidence type="ECO:0000256" key="4">
    <source>
        <dbReference type="ARBA" id="ARBA00022723"/>
    </source>
</evidence>
<dbReference type="RefSeq" id="WP_148338302.1">
    <property type="nucleotide sequence ID" value="NZ_LR699119.1"/>
</dbReference>
<dbReference type="Proteomes" id="UP000324194">
    <property type="component" value="Chromosome 1"/>
</dbReference>
<dbReference type="FunFam" id="1.10.10.1590:FF:000001">
    <property type="entry name" value="NADH-quinone oxidoreductase subunit E"/>
    <property type="match status" value="1"/>
</dbReference>
<organism evidence="12 13">
    <name type="scientific">Aquicella siphonis</name>
    <dbReference type="NCBI Taxonomy" id="254247"/>
    <lineage>
        <taxon>Bacteria</taxon>
        <taxon>Pseudomonadati</taxon>
        <taxon>Pseudomonadota</taxon>
        <taxon>Gammaproteobacteria</taxon>
        <taxon>Legionellales</taxon>
        <taxon>Coxiellaceae</taxon>
        <taxon>Aquicella</taxon>
    </lineage>
</organism>
<evidence type="ECO:0000256" key="11">
    <source>
        <dbReference type="PIRSR" id="PIRSR000216-1"/>
    </source>
</evidence>
<keyword evidence="5 11" id="KW-0408">Iron</keyword>
<evidence type="ECO:0000256" key="3">
    <source>
        <dbReference type="ARBA" id="ARBA00022714"/>
    </source>
</evidence>
<evidence type="ECO:0000313" key="13">
    <source>
        <dbReference type="Proteomes" id="UP000324194"/>
    </source>
</evidence>
<sequence>MKDNLINGSKPAELSQSTREYLDKWNLRYPPEQKRSGVFEALRVVQEENHGSLTVELMDAVAAYLGMPSIAVYEVATFYSLYHLKPVGRHVIDVCTNISCTLNGAGRIAEHLKKRLGIEFNETSPDGRFTLREVECLGACIAPPVCQIGRQYHENLSPEKIDEILDGLK</sequence>